<feature type="region of interest" description="Disordered" evidence="11">
    <location>
        <begin position="14"/>
        <end position="41"/>
    </location>
</feature>
<sequence>MIFKLGREISTQSFSPKEVGGTSQVAKAPLSSSRGSQVPYTTSYGDSETLLREFCLNFEAEEQSLNITCIHSQQGWIRVYQRDRNHVHANQSLPLGSRRRWGQASYLGSSDSRYYVENNTALEMIYRINVGGSPVSPNEDTGTYRTWNPTDKFYLNDQSKTLSSVSRSNITHLNFARIPNYTAPEEVNQTGRTMGGNNTINNSYNLTWGFRIDPNFSYLVRLHFCEIESNVTKAGDRMFQIFIANLIAEPYADIIKKKITNYI</sequence>
<dbReference type="InterPro" id="IPR024788">
    <property type="entry name" value="Malectin-like_Carb-bd_dom"/>
</dbReference>
<gene>
    <name evidence="13" type="ORF">RchiOBHm_Chr1g0327021</name>
</gene>
<dbReference type="STRING" id="74649.A0A2P6SAD5"/>
<reference evidence="13 14" key="1">
    <citation type="journal article" date="2018" name="Nat. Genet.">
        <title>The Rosa genome provides new insights in the design of modern roses.</title>
        <authorList>
            <person name="Bendahmane M."/>
        </authorList>
    </citation>
    <scope>NUCLEOTIDE SEQUENCE [LARGE SCALE GENOMIC DNA]</scope>
    <source>
        <strain evidence="14">cv. Old Blush</strain>
    </source>
</reference>
<keyword evidence="10" id="KW-0325">Glycoprotein</keyword>
<evidence type="ECO:0000256" key="8">
    <source>
        <dbReference type="ARBA" id="ARBA00022989"/>
    </source>
</evidence>
<evidence type="ECO:0000256" key="6">
    <source>
        <dbReference type="ARBA" id="ARBA00022741"/>
    </source>
</evidence>
<evidence type="ECO:0000256" key="1">
    <source>
        <dbReference type="ARBA" id="ARBA00004479"/>
    </source>
</evidence>
<evidence type="ECO:0000256" key="10">
    <source>
        <dbReference type="ARBA" id="ARBA00023180"/>
    </source>
</evidence>
<evidence type="ECO:0000256" key="3">
    <source>
        <dbReference type="ARBA" id="ARBA00022679"/>
    </source>
</evidence>
<comment type="subcellular location">
    <subcellularLocation>
        <location evidence="1">Membrane</location>
        <topology evidence="1">Single-pass type I membrane protein</topology>
    </subcellularLocation>
</comment>
<proteinExistence type="predicted"/>
<evidence type="ECO:0000256" key="7">
    <source>
        <dbReference type="ARBA" id="ARBA00022840"/>
    </source>
</evidence>
<evidence type="ECO:0000256" key="5">
    <source>
        <dbReference type="ARBA" id="ARBA00022729"/>
    </source>
</evidence>
<keyword evidence="3 13" id="KW-0808">Transferase</keyword>
<dbReference type="InterPro" id="IPR045272">
    <property type="entry name" value="ANXUR1/2-like"/>
</dbReference>
<keyword evidence="9" id="KW-0472">Membrane</keyword>
<keyword evidence="14" id="KW-1185">Reference proteome</keyword>
<keyword evidence="4" id="KW-0812">Transmembrane</keyword>
<keyword evidence="13" id="KW-0418">Kinase</keyword>
<evidence type="ECO:0000259" key="12">
    <source>
        <dbReference type="Pfam" id="PF12819"/>
    </source>
</evidence>
<dbReference type="FunFam" id="2.60.120.430:FF:000007">
    <property type="entry name" value="FERONIA receptor-like kinase"/>
    <property type="match status" value="1"/>
</dbReference>
<dbReference type="EMBL" id="PDCK01000039">
    <property type="protein sequence ID" value="PRQ55658.1"/>
    <property type="molecule type" value="Genomic_DNA"/>
</dbReference>
<dbReference type="GO" id="GO:0004714">
    <property type="term" value="F:transmembrane receptor protein tyrosine kinase activity"/>
    <property type="evidence" value="ECO:0007669"/>
    <property type="project" value="InterPro"/>
</dbReference>
<accession>A0A2P6SAD5</accession>
<keyword evidence="8" id="KW-1133">Transmembrane helix</keyword>
<evidence type="ECO:0000256" key="11">
    <source>
        <dbReference type="SAM" id="MobiDB-lite"/>
    </source>
</evidence>
<name>A0A2P6SAD5_ROSCH</name>
<evidence type="ECO:0000256" key="4">
    <source>
        <dbReference type="ARBA" id="ARBA00022692"/>
    </source>
</evidence>
<dbReference type="Gramene" id="PRQ55658">
    <property type="protein sequence ID" value="PRQ55658"/>
    <property type="gene ID" value="RchiOBHm_Chr1g0327021"/>
</dbReference>
<dbReference type="Gene3D" id="2.60.120.430">
    <property type="entry name" value="Galactose-binding lectin"/>
    <property type="match status" value="1"/>
</dbReference>
<organism evidence="13 14">
    <name type="scientific">Rosa chinensis</name>
    <name type="common">China rose</name>
    <dbReference type="NCBI Taxonomy" id="74649"/>
    <lineage>
        <taxon>Eukaryota</taxon>
        <taxon>Viridiplantae</taxon>
        <taxon>Streptophyta</taxon>
        <taxon>Embryophyta</taxon>
        <taxon>Tracheophyta</taxon>
        <taxon>Spermatophyta</taxon>
        <taxon>Magnoliopsida</taxon>
        <taxon>eudicotyledons</taxon>
        <taxon>Gunneridae</taxon>
        <taxon>Pentapetalae</taxon>
        <taxon>rosids</taxon>
        <taxon>fabids</taxon>
        <taxon>Rosales</taxon>
        <taxon>Rosaceae</taxon>
        <taxon>Rosoideae</taxon>
        <taxon>Rosoideae incertae sedis</taxon>
        <taxon>Rosa</taxon>
    </lineage>
</organism>
<dbReference type="Proteomes" id="UP000238479">
    <property type="component" value="Chromosome 1"/>
</dbReference>
<evidence type="ECO:0000313" key="14">
    <source>
        <dbReference type="Proteomes" id="UP000238479"/>
    </source>
</evidence>
<dbReference type="AlphaFoldDB" id="A0A2P6SAD5"/>
<dbReference type="PANTHER" id="PTHR34590">
    <property type="entry name" value="OS03G0124300 PROTEIN-RELATED"/>
    <property type="match status" value="1"/>
</dbReference>
<dbReference type="GO" id="GO:0005524">
    <property type="term" value="F:ATP binding"/>
    <property type="evidence" value="ECO:0007669"/>
    <property type="project" value="UniProtKB-KW"/>
</dbReference>
<keyword evidence="5" id="KW-0732">Signal</keyword>
<evidence type="ECO:0000256" key="9">
    <source>
        <dbReference type="ARBA" id="ARBA00023136"/>
    </source>
</evidence>
<protein>
    <submittedName>
        <fullName evidence="13">Putative non-specific serine/threonine protein kinase</fullName>
        <ecNumber evidence="13">2.7.11.1</ecNumber>
    </submittedName>
</protein>
<dbReference type="PANTHER" id="PTHR34590:SF15">
    <property type="entry name" value="PROTEIN KINASE DOMAIN-CONTAINING PROTEIN"/>
    <property type="match status" value="1"/>
</dbReference>
<comment type="caution">
    <text evidence="13">The sequence shown here is derived from an EMBL/GenBank/DDBJ whole genome shotgun (WGS) entry which is preliminary data.</text>
</comment>
<evidence type="ECO:0000313" key="13">
    <source>
        <dbReference type="EMBL" id="PRQ55658.1"/>
    </source>
</evidence>
<keyword evidence="2 13" id="KW-0723">Serine/threonine-protein kinase</keyword>
<keyword evidence="7" id="KW-0067">ATP-binding</keyword>
<dbReference type="Pfam" id="PF12819">
    <property type="entry name" value="Malectin_like"/>
    <property type="match status" value="1"/>
</dbReference>
<keyword evidence="6" id="KW-0547">Nucleotide-binding</keyword>
<dbReference type="GO" id="GO:0004674">
    <property type="term" value="F:protein serine/threonine kinase activity"/>
    <property type="evidence" value="ECO:0007669"/>
    <property type="project" value="UniProtKB-KW"/>
</dbReference>
<dbReference type="GO" id="GO:0016020">
    <property type="term" value="C:membrane"/>
    <property type="evidence" value="ECO:0007669"/>
    <property type="project" value="UniProtKB-SubCell"/>
</dbReference>
<dbReference type="EC" id="2.7.11.1" evidence="13"/>
<evidence type="ECO:0000256" key="2">
    <source>
        <dbReference type="ARBA" id="ARBA00022527"/>
    </source>
</evidence>
<feature type="domain" description="Malectin-like" evidence="12">
    <location>
        <begin position="112"/>
        <end position="248"/>
    </location>
</feature>